<feature type="transmembrane region" description="Helical" evidence="8">
    <location>
        <begin position="128"/>
        <end position="147"/>
    </location>
</feature>
<dbReference type="Proteomes" id="UP001596050">
    <property type="component" value="Unassembled WGS sequence"/>
</dbReference>
<feature type="transmembrane region" description="Helical" evidence="8">
    <location>
        <begin position="326"/>
        <end position="345"/>
    </location>
</feature>
<evidence type="ECO:0000256" key="3">
    <source>
        <dbReference type="ARBA" id="ARBA00022448"/>
    </source>
</evidence>
<keyword evidence="6 8" id="KW-1133">Transmembrane helix</keyword>
<feature type="transmembrane region" description="Helical" evidence="8">
    <location>
        <begin position="67"/>
        <end position="87"/>
    </location>
</feature>
<feature type="transmembrane region" description="Helical" evidence="8">
    <location>
        <begin position="168"/>
        <end position="189"/>
    </location>
</feature>
<dbReference type="PANTHER" id="PTHR30472:SF25">
    <property type="entry name" value="ABC TRANSPORTER PERMEASE PROTEIN MJ0876-RELATED"/>
    <property type="match status" value="1"/>
</dbReference>
<feature type="transmembrane region" description="Helical" evidence="8">
    <location>
        <begin position="99"/>
        <end position="122"/>
    </location>
</feature>
<comment type="subcellular location">
    <subcellularLocation>
        <location evidence="1">Cell membrane</location>
        <topology evidence="1">Multi-pass membrane protein</topology>
    </subcellularLocation>
</comment>
<keyword evidence="5 8" id="KW-0812">Transmembrane</keyword>
<dbReference type="InterPro" id="IPR037294">
    <property type="entry name" value="ABC_BtuC-like"/>
</dbReference>
<gene>
    <name evidence="9" type="ORF">ACFPN5_21745</name>
</gene>
<dbReference type="SUPFAM" id="SSF81345">
    <property type="entry name" value="ABC transporter involved in vitamin B12 uptake, BtuC"/>
    <property type="match status" value="1"/>
</dbReference>
<evidence type="ECO:0000256" key="1">
    <source>
        <dbReference type="ARBA" id="ARBA00004651"/>
    </source>
</evidence>
<feature type="transmembrane region" description="Helical" evidence="8">
    <location>
        <begin position="201"/>
        <end position="227"/>
    </location>
</feature>
<dbReference type="Gene3D" id="1.10.3470.10">
    <property type="entry name" value="ABC transporter involved in vitamin B12 uptake, BtuC"/>
    <property type="match status" value="1"/>
</dbReference>
<evidence type="ECO:0000313" key="10">
    <source>
        <dbReference type="Proteomes" id="UP001596050"/>
    </source>
</evidence>
<evidence type="ECO:0000256" key="4">
    <source>
        <dbReference type="ARBA" id="ARBA00022475"/>
    </source>
</evidence>
<proteinExistence type="inferred from homology"/>
<evidence type="ECO:0000313" key="9">
    <source>
        <dbReference type="EMBL" id="MFC5462436.1"/>
    </source>
</evidence>
<dbReference type="RefSeq" id="WP_379786100.1">
    <property type="nucleotide sequence ID" value="NZ_JBHSMU010000016.1"/>
</dbReference>
<comment type="similarity">
    <text evidence="2">Belongs to the binding-protein-dependent transport system permease family. FecCD subfamily.</text>
</comment>
<feature type="transmembrane region" description="Helical" evidence="8">
    <location>
        <begin position="296"/>
        <end position="314"/>
    </location>
</feature>
<sequence>MPPAPQSQRQRQHATLALLGTCALFAVLVAGLAGSVPVPLHEVPGALGSLLAGAPDGMAATLLDLRLGRASSAFVTGAALALAGVMMQALVRNPLADPYVLGVSAGAAVGALAALLFGAALWAVDLGAFGGAIAVSLLLYLLARRDLSGMRSGMRGGGQGGTRTGESGVLLLTGVVLASACMALVTLMLSVAPESRLRGMVFWMIGDLAGTSWRLLPWVVLVAALVLGLRRARALNIMALHTDAAVTLGVDVVAQRRFLFICSGLLTACAVTTGGSIGFVGLVVPHACRHAFGPDHRILLPAAALAGGSFLVLADTLARTVLAPQQLPVGVLTSLIGVPVFLFQLHQLHLRRR</sequence>
<dbReference type="Pfam" id="PF01032">
    <property type="entry name" value="FecCD"/>
    <property type="match status" value="1"/>
</dbReference>
<evidence type="ECO:0000256" key="5">
    <source>
        <dbReference type="ARBA" id="ARBA00022692"/>
    </source>
</evidence>
<keyword evidence="3" id="KW-0813">Transport</keyword>
<evidence type="ECO:0000256" key="8">
    <source>
        <dbReference type="SAM" id="Phobius"/>
    </source>
</evidence>
<name>A0ABW0LDE4_9BURK</name>
<evidence type="ECO:0000256" key="6">
    <source>
        <dbReference type="ARBA" id="ARBA00022989"/>
    </source>
</evidence>
<keyword evidence="4" id="KW-1003">Cell membrane</keyword>
<dbReference type="InterPro" id="IPR000522">
    <property type="entry name" value="ABC_transptr_permease_BtuC"/>
</dbReference>
<feature type="transmembrane region" description="Helical" evidence="8">
    <location>
        <begin position="258"/>
        <end position="284"/>
    </location>
</feature>
<keyword evidence="10" id="KW-1185">Reference proteome</keyword>
<keyword evidence="7 8" id="KW-0472">Membrane</keyword>
<organism evidence="9 10">
    <name type="scientific">Massilia niabensis</name>
    <dbReference type="NCBI Taxonomy" id="544910"/>
    <lineage>
        <taxon>Bacteria</taxon>
        <taxon>Pseudomonadati</taxon>
        <taxon>Pseudomonadota</taxon>
        <taxon>Betaproteobacteria</taxon>
        <taxon>Burkholderiales</taxon>
        <taxon>Oxalobacteraceae</taxon>
        <taxon>Telluria group</taxon>
        <taxon>Massilia</taxon>
    </lineage>
</organism>
<reference evidence="10" key="1">
    <citation type="journal article" date="2019" name="Int. J. Syst. Evol. Microbiol.">
        <title>The Global Catalogue of Microorganisms (GCM) 10K type strain sequencing project: providing services to taxonomists for standard genome sequencing and annotation.</title>
        <authorList>
            <consortium name="The Broad Institute Genomics Platform"/>
            <consortium name="The Broad Institute Genome Sequencing Center for Infectious Disease"/>
            <person name="Wu L."/>
            <person name="Ma J."/>
        </authorList>
    </citation>
    <scope>NUCLEOTIDE SEQUENCE [LARGE SCALE GENOMIC DNA]</scope>
    <source>
        <strain evidence="10">KACC 12649</strain>
    </source>
</reference>
<evidence type="ECO:0000256" key="7">
    <source>
        <dbReference type="ARBA" id="ARBA00023136"/>
    </source>
</evidence>
<evidence type="ECO:0000256" key="2">
    <source>
        <dbReference type="ARBA" id="ARBA00007935"/>
    </source>
</evidence>
<dbReference type="CDD" id="cd06550">
    <property type="entry name" value="TM_ABC_iron-siderophores_like"/>
    <property type="match status" value="1"/>
</dbReference>
<dbReference type="PANTHER" id="PTHR30472">
    <property type="entry name" value="FERRIC ENTEROBACTIN TRANSPORT SYSTEM PERMEASE PROTEIN"/>
    <property type="match status" value="1"/>
</dbReference>
<protein>
    <submittedName>
        <fullName evidence="9">FecCD family ABC transporter permease</fullName>
    </submittedName>
</protein>
<accession>A0ABW0LDE4</accession>
<comment type="caution">
    <text evidence="9">The sequence shown here is derived from an EMBL/GenBank/DDBJ whole genome shotgun (WGS) entry which is preliminary data.</text>
</comment>
<dbReference type="EMBL" id="JBHSMU010000016">
    <property type="protein sequence ID" value="MFC5462436.1"/>
    <property type="molecule type" value="Genomic_DNA"/>
</dbReference>